<dbReference type="HOGENOM" id="CLU_535307_0_0_1"/>
<keyword evidence="2" id="KW-1185">Reference proteome</keyword>
<reference evidence="1 2" key="2">
    <citation type="journal article" date="2009" name="BMC Genomics">
        <title>Identification of transcriptional signals in Encephalitozoon cuniculi widespread among Microsporidia phylum: support for accurate structural genome annotation.</title>
        <authorList>
            <person name="Peyretaillade E."/>
            <person name="Goncalves O."/>
            <person name="Terrat S."/>
            <person name="Dugat-Bony E."/>
            <person name="Wincker P."/>
            <person name="Cornman R.S."/>
            <person name="Evans J.D."/>
            <person name="Delbac F."/>
            <person name="Peyret P."/>
        </authorList>
    </citation>
    <scope>NUCLEOTIDE SEQUENCE [LARGE SCALE GENOMIC DNA]</scope>
    <source>
        <strain evidence="1 2">GB-M1</strain>
    </source>
</reference>
<dbReference type="RefSeq" id="NP_585985.1">
    <property type="nucleotide sequence ID" value="NM_001041607.1"/>
</dbReference>
<dbReference type="Proteomes" id="UP000000819">
    <property type="component" value="Chromosome VII"/>
</dbReference>
<name>Q8SV22_ENCCU</name>
<gene>
    <name evidence="1" type="ordered locus">ECU07_0570</name>
</gene>
<accession>Q8SV22</accession>
<dbReference type="InParanoid" id="Q8SV22"/>
<dbReference type="KEGG" id="ecu:ECU07_0570"/>
<dbReference type="EMBL" id="AL590447">
    <property type="protein sequence ID" value="CAD25589.1"/>
    <property type="molecule type" value="Genomic_DNA"/>
</dbReference>
<sequence>MKRSIKVCHSKTRGFPLVESIYHAELDLDHSILSTAELLMSPGSFMRVEFFRATKSVFGNDSFNMIDIYSVYRSGRLFFNESPIPWESDSQISWEEYRRKLVAHVSKLLSHCIGHGEGLDDRYVLCTKLGLLPPVCPRNCGKELQRLSKELDLMRRLESLQQHGSEATEGSYIDEAFSILASYRGNPELEIRFVLEAMDMLPFFAVRRMAENIPRARRCQAILLYYRVYLKSLEKKKYRTAFLFSISASRLLKQGINLGFEESIKLGSTGCIRERNWRMVLRDVMSKVEELDACRYGVNPYRLCGVDRSEFIVKSVELDRSNVAKCSGNAILFNGESTRTYFTEQLRIRILFSRISCANIHGVSGSIAGAEIFMPVYKTLRETSSTIHVIFSPSRLPLLTGDGSDEFEMRLEKLVFSGKVVVPIDLTAVWIRRKSAVYLKSISPPNKEGKVFFLLTLSNLGGFASSILGPSVIERNGCEVTVLLDLSQGSKTCLHHEVSEDVFETLELTYHL</sequence>
<dbReference type="VEuPathDB" id="MicrosporidiaDB:ECU07_0570"/>
<proteinExistence type="predicted"/>
<reference evidence="1 2" key="1">
    <citation type="journal article" date="2001" name="Nature">
        <title>Genome sequence and gene compaction of the eukaryote parasite Encephalitozoon cuniculi.</title>
        <authorList>
            <person name="Katinka M.D."/>
            <person name="Duprat S."/>
            <person name="Cornillot E."/>
            <person name="Metenier G."/>
            <person name="Thomarat F."/>
            <person name="Prensier G."/>
            <person name="Barbe V."/>
            <person name="Peyretaillade E."/>
            <person name="Brottier P."/>
            <person name="Wincker P."/>
            <person name="Delbac F."/>
            <person name="El Alaoui H."/>
            <person name="Peyret P."/>
            <person name="Saurin W."/>
            <person name="Gouy M."/>
            <person name="Weissenbach J."/>
            <person name="Vivares C.P."/>
        </authorList>
    </citation>
    <scope>NUCLEOTIDE SEQUENCE [LARGE SCALE GENOMIC DNA]</scope>
    <source>
        <strain evidence="1 2">GB-M1</strain>
    </source>
</reference>
<dbReference type="AlphaFoldDB" id="Q8SV22"/>
<organism evidence="1 2">
    <name type="scientific">Encephalitozoon cuniculi (strain GB-M1)</name>
    <name type="common">Microsporidian parasite</name>
    <dbReference type="NCBI Taxonomy" id="284813"/>
    <lineage>
        <taxon>Eukaryota</taxon>
        <taxon>Fungi</taxon>
        <taxon>Fungi incertae sedis</taxon>
        <taxon>Microsporidia</taxon>
        <taxon>Unikaryonidae</taxon>
        <taxon>Encephalitozoon</taxon>
    </lineage>
</organism>
<dbReference type="OrthoDB" id="2190909at2759"/>
<evidence type="ECO:0000313" key="2">
    <source>
        <dbReference type="Proteomes" id="UP000000819"/>
    </source>
</evidence>
<dbReference type="GeneID" id="859414"/>
<protein>
    <submittedName>
        <fullName evidence="1">Uncharacterized protein</fullName>
    </submittedName>
</protein>
<evidence type="ECO:0000313" key="1">
    <source>
        <dbReference type="EMBL" id="CAD25589.1"/>
    </source>
</evidence>